<keyword evidence="8" id="KW-0406">Ion transport</keyword>
<keyword evidence="9 14" id="KW-0798">TonB box</keyword>
<evidence type="ECO:0000256" key="4">
    <source>
        <dbReference type="ARBA" id="ARBA00022452"/>
    </source>
</evidence>
<dbReference type="InterPro" id="IPR039426">
    <property type="entry name" value="TonB-dep_rcpt-like"/>
</dbReference>
<dbReference type="PANTHER" id="PTHR32552:SF81">
    <property type="entry name" value="TONB-DEPENDENT OUTER MEMBRANE RECEPTOR"/>
    <property type="match status" value="1"/>
</dbReference>
<keyword evidence="7" id="KW-0408">Iron</keyword>
<accession>A0A5C1E845</accession>
<evidence type="ECO:0000256" key="1">
    <source>
        <dbReference type="ARBA" id="ARBA00004571"/>
    </source>
</evidence>
<gene>
    <name evidence="17" type="ORF">OTERR_16240</name>
</gene>
<keyword evidence="11" id="KW-0675">Receptor</keyword>
<dbReference type="PROSITE" id="PS52016">
    <property type="entry name" value="TONB_DEPENDENT_REC_3"/>
    <property type="match status" value="1"/>
</dbReference>
<dbReference type="PANTHER" id="PTHR32552">
    <property type="entry name" value="FERRICHROME IRON RECEPTOR-RELATED"/>
    <property type="match status" value="1"/>
</dbReference>
<protein>
    <recommendedName>
        <fullName evidence="19">TonB-dependent receptor</fullName>
    </recommendedName>
</protein>
<evidence type="ECO:0000256" key="2">
    <source>
        <dbReference type="ARBA" id="ARBA00009810"/>
    </source>
</evidence>
<dbReference type="GO" id="GO:0006826">
    <property type="term" value="P:iron ion transport"/>
    <property type="evidence" value="ECO:0007669"/>
    <property type="project" value="UniProtKB-KW"/>
</dbReference>
<evidence type="ECO:0000256" key="8">
    <source>
        <dbReference type="ARBA" id="ARBA00023065"/>
    </source>
</evidence>
<dbReference type="Gene3D" id="2.170.130.10">
    <property type="entry name" value="TonB-dependent receptor, plug domain"/>
    <property type="match status" value="1"/>
</dbReference>
<evidence type="ECO:0000256" key="14">
    <source>
        <dbReference type="RuleBase" id="RU003357"/>
    </source>
</evidence>
<organism evidence="17 18">
    <name type="scientific">Oryzomicrobium terrae</name>
    <dbReference type="NCBI Taxonomy" id="1735038"/>
    <lineage>
        <taxon>Bacteria</taxon>
        <taxon>Pseudomonadati</taxon>
        <taxon>Pseudomonadota</taxon>
        <taxon>Betaproteobacteria</taxon>
        <taxon>Rhodocyclales</taxon>
        <taxon>Rhodocyclaceae</taxon>
        <taxon>Oryzomicrobium</taxon>
    </lineage>
</organism>
<evidence type="ECO:0000256" key="7">
    <source>
        <dbReference type="ARBA" id="ARBA00023004"/>
    </source>
</evidence>
<reference evidence="17 18" key="1">
    <citation type="submission" date="2017-07" db="EMBL/GenBank/DDBJ databases">
        <title>Complete genome sequence of Oryzomicrobium terrae TPP412.</title>
        <authorList>
            <person name="Chiu L.-W."/>
            <person name="Lo K.-J."/>
            <person name="Tsai Y.-M."/>
            <person name="Lin S.-S."/>
            <person name="Kuo C.-H."/>
            <person name="Liu C.-T."/>
        </authorList>
    </citation>
    <scope>NUCLEOTIDE SEQUENCE [LARGE SCALE GENOMIC DNA]</scope>
    <source>
        <strain evidence="17 18">TPP412</strain>
    </source>
</reference>
<evidence type="ECO:0000256" key="11">
    <source>
        <dbReference type="ARBA" id="ARBA00023170"/>
    </source>
</evidence>
<dbReference type="InterPro" id="IPR036942">
    <property type="entry name" value="Beta-barrel_TonB_sf"/>
</dbReference>
<keyword evidence="12 13" id="KW-0998">Cell outer membrane</keyword>
<evidence type="ECO:0000259" key="16">
    <source>
        <dbReference type="Pfam" id="PF07715"/>
    </source>
</evidence>
<keyword evidence="4 13" id="KW-1134">Transmembrane beta strand</keyword>
<feature type="domain" description="TonB-dependent receptor plug" evidence="16">
    <location>
        <begin position="85"/>
        <end position="190"/>
    </location>
</feature>
<dbReference type="InterPro" id="IPR012910">
    <property type="entry name" value="Plug_dom"/>
</dbReference>
<evidence type="ECO:0000256" key="13">
    <source>
        <dbReference type="PROSITE-ProRule" id="PRU01360"/>
    </source>
</evidence>
<keyword evidence="5" id="KW-0410">Iron transport</keyword>
<dbReference type="AlphaFoldDB" id="A0A5C1E845"/>
<evidence type="ECO:0000256" key="6">
    <source>
        <dbReference type="ARBA" id="ARBA00022692"/>
    </source>
</evidence>
<evidence type="ECO:0000259" key="15">
    <source>
        <dbReference type="Pfam" id="PF00593"/>
    </source>
</evidence>
<proteinExistence type="inferred from homology"/>
<evidence type="ECO:0000313" key="18">
    <source>
        <dbReference type="Proteomes" id="UP000323671"/>
    </source>
</evidence>
<evidence type="ECO:0000256" key="3">
    <source>
        <dbReference type="ARBA" id="ARBA00022448"/>
    </source>
</evidence>
<evidence type="ECO:0008006" key="19">
    <source>
        <dbReference type="Google" id="ProtNLM"/>
    </source>
</evidence>
<dbReference type="Proteomes" id="UP000323671">
    <property type="component" value="Chromosome"/>
</dbReference>
<name>A0A5C1E845_9RHOO</name>
<feature type="domain" description="TonB-dependent receptor-like beta-barrel" evidence="15">
    <location>
        <begin position="275"/>
        <end position="681"/>
    </location>
</feature>
<dbReference type="GO" id="GO:0009279">
    <property type="term" value="C:cell outer membrane"/>
    <property type="evidence" value="ECO:0007669"/>
    <property type="project" value="UniProtKB-SubCell"/>
</dbReference>
<evidence type="ECO:0000256" key="12">
    <source>
        <dbReference type="ARBA" id="ARBA00023237"/>
    </source>
</evidence>
<dbReference type="Pfam" id="PF00593">
    <property type="entry name" value="TonB_dep_Rec_b-barrel"/>
    <property type="match status" value="1"/>
</dbReference>
<evidence type="ECO:0000256" key="9">
    <source>
        <dbReference type="ARBA" id="ARBA00023077"/>
    </source>
</evidence>
<comment type="subcellular location">
    <subcellularLocation>
        <location evidence="1 13">Cell outer membrane</location>
        <topology evidence="1 13">Multi-pass membrane protein</topology>
    </subcellularLocation>
</comment>
<evidence type="ECO:0000256" key="10">
    <source>
        <dbReference type="ARBA" id="ARBA00023136"/>
    </source>
</evidence>
<evidence type="ECO:0000256" key="5">
    <source>
        <dbReference type="ARBA" id="ARBA00022496"/>
    </source>
</evidence>
<dbReference type="InterPro" id="IPR000531">
    <property type="entry name" value="Beta-barrel_TonB"/>
</dbReference>
<dbReference type="InterPro" id="IPR037066">
    <property type="entry name" value="Plug_dom_sf"/>
</dbReference>
<sequence>MLTERDSQGTGLPAYCCAPEIGRIAKREYFMKPHHTAGGARLRITRWSWLLAALPLPALAVETLGEVTVQASKQAQIGIADSASEGTVTTTQLANRPLLRPAEVLETVPGLIVTQHSGDGKANQYFLRGFNLDHGSDFTTTVLGMPVNMVSHAHGQGYMDLNFLIPELVSGIQYRKGVYAVEDGDFSATGSARIDYQRALPVSFVDLGAGQNGYRRALGAASTPLGGLTFLGAVEASSNNGPWEQPEHLGRTNAVLRLSSGTANNGFSLSALAYEARWTATEHVPERAIASGEIGRYGALSPRDGGRTHRYSLSGDWATTGSQFGAETATKASVYVIDYGLNLFSSPSGFINGPQGDQHEQADRRTVWGGQASRSWFLGPRLFDSELILGGQLRRDDIGSVGLYDTVLRQRTNTVREDRIRQTATALYSALKTPWLPWLRTSLGIRYDRIQAEVTPLGGAFNMDNGGTASGSQTSPKLGLVLGPFGNTEFYANWGRGFHSNDARGATARTNPKDGMPVEAVPLMVRTRGSEAGVRTSLLPGWQSSLTLWQMELDSELVFIGDEGVTEPKGASRRHGLEWSNDVALGKGFHLDADLALSRARFKTPVNGGDRVPNAIPRTASLAVSYDEGGRWFGGLRLRYLGAYALEETGQEKSTPFWMANLKLGYRLDRQLQFSLDVLNLFGRKANDIEYWGGACTRNELNAGACGGGNGIDGRLLHPLEPRTVRLGMRISF</sequence>
<dbReference type="Gene3D" id="2.40.170.20">
    <property type="entry name" value="TonB-dependent receptor, beta-barrel domain"/>
    <property type="match status" value="1"/>
</dbReference>
<dbReference type="Pfam" id="PF07715">
    <property type="entry name" value="Plug"/>
    <property type="match status" value="1"/>
</dbReference>
<evidence type="ECO:0000313" key="17">
    <source>
        <dbReference type="EMBL" id="QEL65100.1"/>
    </source>
</evidence>
<keyword evidence="3 13" id="KW-0813">Transport</keyword>
<comment type="similarity">
    <text evidence="2 13 14">Belongs to the TonB-dependent receptor family.</text>
</comment>
<keyword evidence="10 13" id="KW-0472">Membrane</keyword>
<dbReference type="EMBL" id="CP022579">
    <property type="protein sequence ID" value="QEL65100.1"/>
    <property type="molecule type" value="Genomic_DNA"/>
</dbReference>
<dbReference type="KEGG" id="otr:OTERR_16240"/>
<keyword evidence="6 13" id="KW-0812">Transmembrane</keyword>
<keyword evidence="18" id="KW-1185">Reference proteome</keyword>
<dbReference type="SUPFAM" id="SSF56935">
    <property type="entry name" value="Porins"/>
    <property type="match status" value="1"/>
</dbReference>